<feature type="chain" id="PRO_5043134897" description="Right handed beta helix domain-containing protein" evidence="1">
    <location>
        <begin position="20"/>
        <end position="464"/>
    </location>
</feature>
<name>A0A154MVL1_9PSEU</name>
<evidence type="ECO:0000313" key="4">
    <source>
        <dbReference type="EMBL" id="OKA11447.1"/>
    </source>
</evidence>
<dbReference type="InterPro" id="IPR012334">
    <property type="entry name" value="Pectin_lyas_fold"/>
</dbReference>
<sequence>MGALAAALLVILSSATPSAAGTRPATYFVDCQRGSDAASGTRASAPWASVARAGAQAYRPGDRIAFRAGTRCDGMFAPKGSGTPRKPITVGSYGSGAKPAIDANGALAAVLLDNVEGWEIEHLALSNFGPPPGAHEIRFGVYARLTDYGIGRHYVVRDVDVHDVNGCQCQNPGDPDPSGGILFKAAGTERPTGFDDVLVDGNTVTRTGRTAIGTSSDWQRRPEYPSGTGSAYVPITGLRITGNTLRTIHGDGIGVYNGLDALVEDNVLDGYAIGGTKYTTGMFAYNSNGTRIRYNTVSDGKGGQTLPSQAFMVESASLGTVYEHNLSRRSDGGLLIVCNDPDATSDRTVFRYNVSLDDNSLGRYPNGDRTGVFTMMCGDPGSLSVYGNVVRTSVAEVMVNNVGDFGASFVGNLFSGRPGGSRIDDPKSTYRRNVFLSITGHPGTGAFPAPPVDAGAHRDRFTAR</sequence>
<keyword evidence="1" id="KW-0732">Signal</keyword>
<dbReference type="InterPro" id="IPR011050">
    <property type="entry name" value="Pectin_lyase_fold/virulence"/>
</dbReference>
<dbReference type="SUPFAM" id="SSF51126">
    <property type="entry name" value="Pectin lyase-like"/>
    <property type="match status" value="1"/>
</dbReference>
<evidence type="ECO:0000313" key="3">
    <source>
        <dbReference type="EMBL" id="KZB88336.1"/>
    </source>
</evidence>
<evidence type="ECO:0000256" key="1">
    <source>
        <dbReference type="SAM" id="SignalP"/>
    </source>
</evidence>
<dbReference type="EMBL" id="LOBU02000001">
    <property type="protein sequence ID" value="OKA11447.1"/>
    <property type="molecule type" value="Genomic_DNA"/>
</dbReference>
<organism evidence="3 5">
    <name type="scientific">Amycolatopsis regifaucium</name>
    <dbReference type="NCBI Taxonomy" id="546365"/>
    <lineage>
        <taxon>Bacteria</taxon>
        <taxon>Bacillati</taxon>
        <taxon>Actinomycetota</taxon>
        <taxon>Actinomycetes</taxon>
        <taxon>Pseudonocardiales</taxon>
        <taxon>Pseudonocardiaceae</taxon>
        <taxon>Amycolatopsis</taxon>
    </lineage>
</organism>
<evidence type="ECO:0000259" key="2">
    <source>
        <dbReference type="Pfam" id="PF13229"/>
    </source>
</evidence>
<reference evidence="3 5" key="1">
    <citation type="submission" date="2015-12" db="EMBL/GenBank/DDBJ databases">
        <title>Amycolatopsis regifaucium genome sequencing and assembly.</title>
        <authorList>
            <person name="Mayilraj S."/>
        </authorList>
    </citation>
    <scope>NUCLEOTIDE SEQUENCE [LARGE SCALE GENOMIC DNA]</scope>
    <source>
        <strain evidence="3 5">GY080</strain>
    </source>
</reference>
<gene>
    <name evidence="4" type="ORF">ATP06_0200920</name>
    <name evidence="3" type="ORF">AVL48_20530</name>
</gene>
<accession>A0A154MVL1</accession>
<dbReference type="AlphaFoldDB" id="A0A154MVL1"/>
<evidence type="ECO:0000313" key="5">
    <source>
        <dbReference type="Proteomes" id="UP000076321"/>
    </source>
</evidence>
<dbReference type="InterPro" id="IPR039448">
    <property type="entry name" value="Beta_helix"/>
</dbReference>
<comment type="caution">
    <text evidence="3">The sequence shown here is derived from an EMBL/GenBank/DDBJ whole genome shotgun (WGS) entry which is preliminary data.</text>
</comment>
<dbReference type="SMART" id="SM00710">
    <property type="entry name" value="PbH1"/>
    <property type="match status" value="6"/>
</dbReference>
<dbReference type="Gene3D" id="2.160.20.10">
    <property type="entry name" value="Single-stranded right-handed beta-helix, Pectin lyase-like"/>
    <property type="match status" value="1"/>
</dbReference>
<dbReference type="InterPro" id="IPR006626">
    <property type="entry name" value="PbH1"/>
</dbReference>
<dbReference type="Proteomes" id="UP000186883">
    <property type="component" value="Unassembled WGS sequence"/>
</dbReference>
<protein>
    <recommendedName>
        <fullName evidence="2">Right handed beta helix domain-containing protein</fullName>
    </recommendedName>
</protein>
<feature type="domain" description="Right handed beta helix" evidence="2">
    <location>
        <begin position="238"/>
        <end position="412"/>
    </location>
</feature>
<reference evidence="4 6" key="2">
    <citation type="submission" date="2016-11" db="EMBL/GenBank/DDBJ databases">
        <title>Genome sequencing of Amycolatopsis regifaucium.</title>
        <authorList>
            <person name="Mayilraj S."/>
            <person name="Kaur N."/>
        </authorList>
    </citation>
    <scope>NUCLEOTIDE SEQUENCE [LARGE SCALE GENOMIC DNA]</scope>
    <source>
        <strain evidence="4 6">GY080</strain>
    </source>
</reference>
<keyword evidence="6" id="KW-1185">Reference proteome</keyword>
<dbReference type="EMBL" id="LQCI01000002">
    <property type="protein sequence ID" value="KZB88336.1"/>
    <property type="molecule type" value="Genomic_DNA"/>
</dbReference>
<dbReference type="Proteomes" id="UP000076321">
    <property type="component" value="Unassembled WGS sequence"/>
</dbReference>
<feature type="signal peptide" evidence="1">
    <location>
        <begin position="1"/>
        <end position="19"/>
    </location>
</feature>
<proteinExistence type="predicted"/>
<evidence type="ECO:0000313" key="6">
    <source>
        <dbReference type="Proteomes" id="UP000186883"/>
    </source>
</evidence>
<dbReference type="Pfam" id="PF13229">
    <property type="entry name" value="Beta_helix"/>
    <property type="match status" value="1"/>
</dbReference>